<dbReference type="Gene3D" id="1.25.40.290">
    <property type="entry name" value="ARM repeat domains"/>
    <property type="match status" value="1"/>
</dbReference>
<sequence>MTAYTDDLIDAHTVRELCRAFTTAAPGLPLRALAATIPETGIGTLRSRSDALRRALLVDLPWRYADLAALVRATHRSASLFQGWMLLPVTMAVATRACDDGTPAAFDDAMALLGEMTGRFTSEFALRPMLTHDLARGLGIAQDWAGSPDEDLRRLAVAGTRPHLPWARRVPAILLSPPVTVPILDLSHHDPTEYVRRPVADHLADLARQDPQLAVRTAARWLERPDDDLRHLVEWGLRRLVRQGHPDALRLLVS</sequence>
<dbReference type="InterPro" id="IPR016024">
    <property type="entry name" value="ARM-type_fold"/>
</dbReference>
<dbReference type="AlphaFoldDB" id="A0A919SNN0"/>
<proteinExistence type="predicted"/>
<evidence type="ECO:0008006" key="3">
    <source>
        <dbReference type="Google" id="ProtNLM"/>
    </source>
</evidence>
<name>A0A919SNN0_9ACTN</name>
<dbReference type="Proteomes" id="UP000680865">
    <property type="component" value="Unassembled WGS sequence"/>
</dbReference>
<keyword evidence="2" id="KW-1185">Reference proteome</keyword>
<evidence type="ECO:0000313" key="2">
    <source>
        <dbReference type="Proteomes" id="UP000680865"/>
    </source>
</evidence>
<gene>
    <name evidence="1" type="ORF">Aco04nite_49030</name>
</gene>
<protein>
    <recommendedName>
        <fullName evidence="3">DNA alkylation repair protein</fullName>
    </recommendedName>
</protein>
<comment type="caution">
    <text evidence="1">The sequence shown here is derived from an EMBL/GenBank/DDBJ whole genome shotgun (WGS) entry which is preliminary data.</text>
</comment>
<dbReference type="SUPFAM" id="SSF48371">
    <property type="entry name" value="ARM repeat"/>
    <property type="match status" value="1"/>
</dbReference>
<dbReference type="RefSeq" id="WP_212999576.1">
    <property type="nucleotide sequence ID" value="NZ_BAAATW010000010.1"/>
</dbReference>
<evidence type="ECO:0000313" key="1">
    <source>
        <dbReference type="EMBL" id="GIM76170.1"/>
    </source>
</evidence>
<organism evidence="1 2">
    <name type="scientific">Winogradskya consettensis</name>
    <dbReference type="NCBI Taxonomy" id="113560"/>
    <lineage>
        <taxon>Bacteria</taxon>
        <taxon>Bacillati</taxon>
        <taxon>Actinomycetota</taxon>
        <taxon>Actinomycetes</taxon>
        <taxon>Micromonosporales</taxon>
        <taxon>Micromonosporaceae</taxon>
        <taxon>Winogradskya</taxon>
    </lineage>
</organism>
<dbReference type="EMBL" id="BOQP01000027">
    <property type="protein sequence ID" value="GIM76170.1"/>
    <property type="molecule type" value="Genomic_DNA"/>
</dbReference>
<reference evidence="1" key="1">
    <citation type="submission" date="2021-03" db="EMBL/GenBank/DDBJ databases">
        <title>Whole genome shotgun sequence of Actinoplanes consettensis NBRC 14913.</title>
        <authorList>
            <person name="Komaki H."/>
            <person name="Tamura T."/>
        </authorList>
    </citation>
    <scope>NUCLEOTIDE SEQUENCE</scope>
    <source>
        <strain evidence="1">NBRC 14913</strain>
    </source>
</reference>
<accession>A0A919SNN0</accession>